<evidence type="ECO:0000313" key="2">
    <source>
        <dbReference type="Proteomes" id="UP000326912"/>
    </source>
</evidence>
<sequence>MHKRLKLQLQLPSTLTEEIDPGKEPDAASRSVWLYLLFRVVAGKVSSHPGDITTGTKSMLSIESQAFDHLPNFSGLIFMLP</sequence>
<evidence type="ECO:0000313" key="1">
    <source>
        <dbReference type="EMBL" id="GER90830.1"/>
    </source>
</evidence>
<dbReference type="EMBL" id="BKZW01000003">
    <property type="protein sequence ID" value="GER90830.1"/>
    <property type="molecule type" value="Genomic_DNA"/>
</dbReference>
<dbReference type="Proteomes" id="UP000326912">
    <property type="component" value="Unassembled WGS sequence"/>
</dbReference>
<gene>
    <name evidence="1" type="ORF">KDW_49920</name>
</gene>
<comment type="caution">
    <text evidence="1">The sequence shown here is derived from an EMBL/GenBank/DDBJ whole genome shotgun (WGS) entry which is preliminary data.</text>
</comment>
<accession>A0A5J4KWC5</accession>
<dbReference type="RefSeq" id="WP_151758551.1">
    <property type="nucleotide sequence ID" value="NZ_BKZW01000003.1"/>
</dbReference>
<dbReference type="AlphaFoldDB" id="A0A5J4KWC5"/>
<name>A0A5J4KWC5_9CHLR</name>
<organism evidence="1 2">
    <name type="scientific">Dictyobacter vulcani</name>
    <dbReference type="NCBI Taxonomy" id="2607529"/>
    <lineage>
        <taxon>Bacteria</taxon>
        <taxon>Bacillati</taxon>
        <taxon>Chloroflexota</taxon>
        <taxon>Ktedonobacteria</taxon>
        <taxon>Ktedonobacterales</taxon>
        <taxon>Dictyobacteraceae</taxon>
        <taxon>Dictyobacter</taxon>
    </lineage>
</organism>
<protein>
    <submittedName>
        <fullName evidence="1">Uncharacterized protein</fullName>
    </submittedName>
</protein>
<proteinExistence type="predicted"/>
<reference evidence="1 2" key="1">
    <citation type="submission" date="2019-10" db="EMBL/GenBank/DDBJ databases">
        <title>Dictyobacter vulcani sp. nov., within the class Ktedonobacteria, isolated from soil of volcanic Mt. Zao.</title>
        <authorList>
            <person name="Zheng Y."/>
            <person name="Wang C.M."/>
            <person name="Sakai Y."/>
            <person name="Abe K."/>
            <person name="Yokota A."/>
            <person name="Yabe S."/>
        </authorList>
    </citation>
    <scope>NUCLEOTIDE SEQUENCE [LARGE SCALE GENOMIC DNA]</scope>
    <source>
        <strain evidence="1 2">W12</strain>
    </source>
</reference>
<keyword evidence="2" id="KW-1185">Reference proteome</keyword>